<feature type="compositionally biased region" description="Basic and acidic residues" evidence="1">
    <location>
        <begin position="91"/>
        <end position="103"/>
    </location>
</feature>
<dbReference type="AlphaFoldDB" id="A0A9P9FRD6"/>
<dbReference type="EMBL" id="JAGMUV010000001">
    <property type="protein sequence ID" value="KAH7175743.1"/>
    <property type="molecule type" value="Genomic_DNA"/>
</dbReference>
<evidence type="ECO:0000313" key="2">
    <source>
        <dbReference type="EMBL" id="KAH7175743.1"/>
    </source>
</evidence>
<comment type="caution">
    <text evidence="2">The sequence shown here is derived from an EMBL/GenBank/DDBJ whole genome shotgun (WGS) entry which is preliminary data.</text>
</comment>
<organism evidence="2 3">
    <name type="scientific">Dactylonectria macrodidyma</name>
    <dbReference type="NCBI Taxonomy" id="307937"/>
    <lineage>
        <taxon>Eukaryota</taxon>
        <taxon>Fungi</taxon>
        <taxon>Dikarya</taxon>
        <taxon>Ascomycota</taxon>
        <taxon>Pezizomycotina</taxon>
        <taxon>Sordariomycetes</taxon>
        <taxon>Hypocreomycetidae</taxon>
        <taxon>Hypocreales</taxon>
        <taxon>Nectriaceae</taxon>
        <taxon>Dactylonectria</taxon>
    </lineage>
</organism>
<evidence type="ECO:0000313" key="3">
    <source>
        <dbReference type="Proteomes" id="UP000738349"/>
    </source>
</evidence>
<dbReference type="Proteomes" id="UP000738349">
    <property type="component" value="Unassembled WGS sequence"/>
</dbReference>
<feature type="region of interest" description="Disordered" evidence="1">
    <location>
        <begin position="366"/>
        <end position="385"/>
    </location>
</feature>
<evidence type="ECO:0000256" key="1">
    <source>
        <dbReference type="SAM" id="MobiDB-lite"/>
    </source>
</evidence>
<proteinExistence type="predicted"/>
<gene>
    <name evidence="2" type="ORF">EDB81DRAFT_874569</name>
</gene>
<feature type="region of interest" description="Disordered" evidence="1">
    <location>
        <begin position="91"/>
        <end position="212"/>
    </location>
</feature>
<sequence length="396" mass="45722">MEKNSRLARQFLRLKGSTHHNKDLVTNDDVRRAKLLQADPNIQIGQEVIYLKKWDKVSSLMDDLAEWRLEVDKLVPEKSLLTKAWERITPKKAGHSSEHHPESDPSTEQVATDRPGFDPSDQFTDPDEPYPGDQSSNPDELDPGDQSSNPDELDPGDQSSNPDELDPGDQSSNPDELDPGDQPHEHESARAQSTTRYHATAEPDEENGVQVKPKRFPSHFLHMKAPQIPRLRSLVQKSFPSSFLRVKAHQNASLMRKISIYFRKWTNSEKPWNHSKKKKTALMTMVVVVEGAMKKAVMEVVEEEEEVEEVEEIEEVEEVEEVVEMEEEVMEEEEEMEEEVVEEVEEIEEVEEVVEIEEVEEVVEMEEEVMEEEEEMEEEVVEEVEEIEEVVEMKKK</sequence>
<accession>A0A9P9FRD6</accession>
<reference evidence="2" key="1">
    <citation type="journal article" date="2021" name="Nat. Commun.">
        <title>Genetic determinants of endophytism in the Arabidopsis root mycobiome.</title>
        <authorList>
            <person name="Mesny F."/>
            <person name="Miyauchi S."/>
            <person name="Thiergart T."/>
            <person name="Pickel B."/>
            <person name="Atanasova L."/>
            <person name="Karlsson M."/>
            <person name="Huettel B."/>
            <person name="Barry K.W."/>
            <person name="Haridas S."/>
            <person name="Chen C."/>
            <person name="Bauer D."/>
            <person name="Andreopoulos W."/>
            <person name="Pangilinan J."/>
            <person name="LaButti K."/>
            <person name="Riley R."/>
            <person name="Lipzen A."/>
            <person name="Clum A."/>
            <person name="Drula E."/>
            <person name="Henrissat B."/>
            <person name="Kohler A."/>
            <person name="Grigoriev I.V."/>
            <person name="Martin F.M."/>
            <person name="Hacquard S."/>
        </authorList>
    </citation>
    <scope>NUCLEOTIDE SEQUENCE</scope>
    <source>
        <strain evidence="2">MPI-CAGE-AT-0147</strain>
    </source>
</reference>
<feature type="region of interest" description="Disordered" evidence="1">
    <location>
        <begin position="328"/>
        <end position="349"/>
    </location>
</feature>
<keyword evidence="3" id="KW-1185">Reference proteome</keyword>
<protein>
    <submittedName>
        <fullName evidence="2">Uncharacterized protein</fullName>
    </submittedName>
</protein>
<dbReference type="OrthoDB" id="10594345at2759"/>
<name>A0A9P9FRD6_9HYPO</name>